<dbReference type="Gene3D" id="3.40.50.2300">
    <property type="match status" value="1"/>
</dbReference>
<accession>A0A0F0L0Z8</accession>
<keyword evidence="6 9" id="KW-0238">DNA-binding</keyword>
<keyword evidence="4 9" id="KW-0902">Two-component regulatory system</keyword>
<dbReference type="InterPro" id="IPR051271">
    <property type="entry name" value="2C-system_Tx_regulators"/>
</dbReference>
<name>A0A0F0L0Z8_9MICO</name>
<evidence type="ECO:0000256" key="4">
    <source>
        <dbReference type="ARBA" id="ARBA00023012"/>
    </source>
</evidence>
<feature type="modified residue" description="4-aspartylphosphate" evidence="10">
    <location>
        <position position="58"/>
    </location>
</feature>
<sequence>MSLADSTVLVVDDDFRVASVHVGFVEAVPGFRVVGQAGSAAEALRQARELRPDLVLMDVYLPDGDGLDVVRQLLADPDPDPDPSTGSGTGPAVIVISAANDLATVRRAVQLGALHYLVKPFGFAELAERLTAFRQAQERIAALGDAATQDDVNRLFDLLRPAPASVPDEGRRLAPTLQAVLDAVTARRTDASAQEIATDIGISRTTAQRALTQLEQSGLVRLELRYGSTGRPEHRYVARRR</sequence>
<dbReference type="PATRIC" id="fig|582680.7.peg.872"/>
<feature type="domain" description="Response regulatory" evidence="11">
    <location>
        <begin position="7"/>
        <end position="134"/>
    </location>
</feature>
<protein>
    <recommendedName>
        <fullName evidence="9">Transcriptional regulatory protein</fullName>
    </recommendedName>
</protein>
<evidence type="ECO:0000256" key="9">
    <source>
        <dbReference type="PIRNR" id="PIRNR006171"/>
    </source>
</evidence>
<dbReference type="GO" id="GO:0003677">
    <property type="term" value="F:DNA binding"/>
    <property type="evidence" value="ECO:0007669"/>
    <property type="project" value="UniProtKB-KW"/>
</dbReference>
<dbReference type="Proteomes" id="UP000033448">
    <property type="component" value="Unassembled WGS sequence"/>
</dbReference>
<dbReference type="GO" id="GO:0003700">
    <property type="term" value="F:DNA-binding transcription factor activity"/>
    <property type="evidence" value="ECO:0007669"/>
    <property type="project" value="InterPro"/>
</dbReference>
<evidence type="ECO:0000256" key="3">
    <source>
        <dbReference type="ARBA" id="ARBA00022553"/>
    </source>
</evidence>
<keyword evidence="8 9" id="KW-0804">Transcription</keyword>
<dbReference type="Pfam" id="PF00072">
    <property type="entry name" value="Response_reg"/>
    <property type="match status" value="1"/>
</dbReference>
<dbReference type="GO" id="GO:0005737">
    <property type="term" value="C:cytoplasm"/>
    <property type="evidence" value="ECO:0007669"/>
    <property type="project" value="UniProtKB-SubCell"/>
</dbReference>
<dbReference type="EMBL" id="JYIT01000061">
    <property type="protein sequence ID" value="KJL26788.1"/>
    <property type="molecule type" value="Genomic_DNA"/>
</dbReference>
<evidence type="ECO:0000256" key="8">
    <source>
        <dbReference type="ARBA" id="ARBA00023163"/>
    </source>
</evidence>
<evidence type="ECO:0000256" key="6">
    <source>
        <dbReference type="ARBA" id="ARBA00023125"/>
    </source>
</evidence>
<evidence type="ECO:0000256" key="1">
    <source>
        <dbReference type="ARBA" id="ARBA00004496"/>
    </source>
</evidence>
<dbReference type="Pfam" id="PF09339">
    <property type="entry name" value="HTH_IclR"/>
    <property type="match status" value="1"/>
</dbReference>
<dbReference type="InterPro" id="IPR036388">
    <property type="entry name" value="WH-like_DNA-bd_sf"/>
</dbReference>
<dbReference type="InterPro" id="IPR036390">
    <property type="entry name" value="WH_DNA-bd_sf"/>
</dbReference>
<dbReference type="RefSeq" id="WP_248700369.1">
    <property type="nucleotide sequence ID" value="NZ_CP099706.1"/>
</dbReference>
<evidence type="ECO:0000256" key="10">
    <source>
        <dbReference type="PROSITE-ProRule" id="PRU00169"/>
    </source>
</evidence>
<dbReference type="PRINTS" id="PR00035">
    <property type="entry name" value="HTHGNTR"/>
</dbReference>
<keyword evidence="7 9" id="KW-0010">Activator</keyword>
<evidence type="ECO:0000256" key="2">
    <source>
        <dbReference type="ARBA" id="ARBA00022490"/>
    </source>
</evidence>
<dbReference type="InterPro" id="IPR005471">
    <property type="entry name" value="Tscrpt_reg_IclR_N"/>
</dbReference>
<gene>
    <name evidence="12" type="primary">dpiA</name>
    <name evidence="12" type="ORF">RL72_00844</name>
</gene>
<reference evidence="12 13" key="1">
    <citation type="submission" date="2015-02" db="EMBL/GenBank/DDBJ databases">
        <title>Draft genome sequences of ten Microbacterium spp. with emphasis on heavy metal contaminated environments.</title>
        <authorList>
            <person name="Corretto E."/>
        </authorList>
    </citation>
    <scope>NUCLEOTIDE SEQUENCE [LARGE SCALE GENOMIC DNA]</scope>
    <source>
        <strain evidence="12 13">DSM 23848</strain>
    </source>
</reference>
<dbReference type="PANTHER" id="PTHR45526">
    <property type="entry name" value="TRANSCRIPTIONAL REGULATORY PROTEIN DPIA"/>
    <property type="match status" value="1"/>
</dbReference>
<dbReference type="SMART" id="SM00448">
    <property type="entry name" value="REC"/>
    <property type="match status" value="1"/>
</dbReference>
<dbReference type="SUPFAM" id="SSF52172">
    <property type="entry name" value="CheY-like"/>
    <property type="match status" value="1"/>
</dbReference>
<dbReference type="InterPro" id="IPR011006">
    <property type="entry name" value="CheY-like_superfamily"/>
</dbReference>
<dbReference type="InterPro" id="IPR000524">
    <property type="entry name" value="Tscrpt_reg_HTH_GntR"/>
</dbReference>
<dbReference type="Gene3D" id="1.10.10.10">
    <property type="entry name" value="Winged helix-like DNA-binding domain superfamily/Winged helix DNA-binding domain"/>
    <property type="match status" value="1"/>
</dbReference>
<evidence type="ECO:0000313" key="12">
    <source>
        <dbReference type="EMBL" id="KJL26788.1"/>
    </source>
</evidence>
<dbReference type="InterPro" id="IPR024187">
    <property type="entry name" value="Sig_transdc_resp-reg_cit/mal"/>
</dbReference>
<comment type="caution">
    <text evidence="12">The sequence shown here is derived from an EMBL/GenBank/DDBJ whole genome shotgun (WGS) entry which is preliminary data.</text>
</comment>
<dbReference type="AlphaFoldDB" id="A0A0F0L0Z8"/>
<keyword evidence="5 9" id="KW-0805">Transcription regulation</keyword>
<dbReference type="PROSITE" id="PS50110">
    <property type="entry name" value="RESPONSE_REGULATORY"/>
    <property type="match status" value="1"/>
</dbReference>
<evidence type="ECO:0000313" key="13">
    <source>
        <dbReference type="Proteomes" id="UP000033448"/>
    </source>
</evidence>
<evidence type="ECO:0000256" key="5">
    <source>
        <dbReference type="ARBA" id="ARBA00023015"/>
    </source>
</evidence>
<dbReference type="SUPFAM" id="SSF46785">
    <property type="entry name" value="Winged helix' DNA-binding domain"/>
    <property type="match status" value="1"/>
</dbReference>
<dbReference type="InterPro" id="IPR001789">
    <property type="entry name" value="Sig_transdc_resp-reg_receiver"/>
</dbReference>
<keyword evidence="13" id="KW-1185">Reference proteome</keyword>
<evidence type="ECO:0000256" key="7">
    <source>
        <dbReference type="ARBA" id="ARBA00023159"/>
    </source>
</evidence>
<evidence type="ECO:0000259" key="11">
    <source>
        <dbReference type="PROSITE" id="PS50110"/>
    </source>
</evidence>
<comment type="subcellular location">
    <subcellularLocation>
        <location evidence="1 9">Cytoplasm</location>
    </subcellularLocation>
</comment>
<keyword evidence="2 9" id="KW-0963">Cytoplasm</keyword>
<proteinExistence type="predicted"/>
<dbReference type="PANTHER" id="PTHR45526:SF1">
    <property type="entry name" value="TRANSCRIPTIONAL REGULATORY PROTEIN DCUR-RELATED"/>
    <property type="match status" value="1"/>
</dbReference>
<organism evidence="12 13">
    <name type="scientific">Microbacterium azadirachtae</name>
    <dbReference type="NCBI Taxonomy" id="582680"/>
    <lineage>
        <taxon>Bacteria</taxon>
        <taxon>Bacillati</taxon>
        <taxon>Actinomycetota</taxon>
        <taxon>Actinomycetes</taxon>
        <taxon>Micrococcales</taxon>
        <taxon>Microbacteriaceae</taxon>
        <taxon>Microbacterium</taxon>
    </lineage>
</organism>
<dbReference type="GO" id="GO:0000156">
    <property type="term" value="F:phosphorelay response regulator activity"/>
    <property type="evidence" value="ECO:0007669"/>
    <property type="project" value="TreeGrafter"/>
</dbReference>
<keyword evidence="3 10" id="KW-0597">Phosphoprotein</keyword>
<dbReference type="PIRSF" id="PIRSF006171">
    <property type="entry name" value="RR_citrat_malat"/>
    <property type="match status" value="1"/>
</dbReference>